<gene>
    <name evidence="2" type="ORF">GZ085_11995</name>
</gene>
<organism evidence="2 3">
    <name type="scientific">Sulfuriferula multivorans</name>
    <dbReference type="NCBI Taxonomy" id="1559896"/>
    <lineage>
        <taxon>Bacteria</taxon>
        <taxon>Pseudomonadati</taxon>
        <taxon>Pseudomonadota</taxon>
        <taxon>Betaproteobacteria</taxon>
        <taxon>Nitrosomonadales</taxon>
        <taxon>Sulfuricellaceae</taxon>
        <taxon>Sulfuriferula</taxon>
    </lineage>
</organism>
<name>A0A7C9TAZ8_9PROT</name>
<evidence type="ECO:0000313" key="3">
    <source>
        <dbReference type="Proteomes" id="UP000483432"/>
    </source>
</evidence>
<comment type="caution">
    <text evidence="2">The sequence shown here is derived from an EMBL/GenBank/DDBJ whole genome shotgun (WGS) entry which is preliminary data.</text>
</comment>
<keyword evidence="1" id="KW-0732">Signal</keyword>
<evidence type="ECO:0000256" key="1">
    <source>
        <dbReference type="SAM" id="SignalP"/>
    </source>
</evidence>
<proteinExistence type="predicted"/>
<dbReference type="EMBL" id="JAAFGW010000206">
    <property type="protein sequence ID" value="NDP49083.1"/>
    <property type="molecule type" value="Genomic_DNA"/>
</dbReference>
<reference evidence="2 3" key="1">
    <citation type="submission" date="2019-09" db="EMBL/GenBank/DDBJ databases">
        <title>H2 Metabolism Revealed by Metagenomic Analysis in Subglacial Sediment of East Antarctica.</title>
        <authorList>
            <person name="Yang Z."/>
            <person name="Zhang Y."/>
            <person name="Lv Y."/>
            <person name="Yan W."/>
            <person name="Xiao X."/>
            <person name="Sun B."/>
            <person name="Ma H."/>
        </authorList>
    </citation>
    <scope>NUCLEOTIDE SEQUENCE [LARGE SCALE GENOMIC DNA]</scope>
    <source>
        <strain evidence="2">Bin2_2</strain>
    </source>
</reference>
<evidence type="ECO:0000313" key="2">
    <source>
        <dbReference type="EMBL" id="NDP49083.1"/>
    </source>
</evidence>
<feature type="signal peptide" evidence="1">
    <location>
        <begin position="1"/>
        <end position="16"/>
    </location>
</feature>
<accession>A0A7C9TAZ8</accession>
<protein>
    <submittedName>
        <fullName evidence="2">Phosphate/phosphite/phosphonate ABC transporter substrate-binding protein</fullName>
    </submittedName>
</protein>
<dbReference type="Pfam" id="PF12974">
    <property type="entry name" value="Phosphonate-bd"/>
    <property type="match status" value="1"/>
</dbReference>
<dbReference type="SUPFAM" id="SSF53850">
    <property type="entry name" value="Periplasmic binding protein-like II"/>
    <property type="match status" value="1"/>
</dbReference>
<feature type="chain" id="PRO_5028910093" evidence="1">
    <location>
        <begin position="17"/>
        <end position="263"/>
    </location>
</feature>
<dbReference type="Proteomes" id="UP000483432">
    <property type="component" value="Unassembled WGS sequence"/>
</dbReference>
<dbReference type="AlphaFoldDB" id="A0A7C9TAZ8"/>
<sequence length="263" mass="28813">MAGLVLAFTLPSFSLAAEPTLSIGIFPGTGTADMLRADFRPMATPFAEELAKAVGRKVQLTMYRSLKSTNRSMVKGRKDLYFAPPTVAVAAFNKGYSPIARVEDFIKVVLVRRKGATVTTVALTEKQSVPDVLGRFVIKQNNEKVRVINLKTQEDVILAMKRNYAQAGGLGGKKAKALLEASDDYEVWYPLPQSPGFTLVASNQLSESDRSKLEQAITSMDPKVVEKMQKAFVSKLGTFIADKDAEFKILHQAMDEAGYLKGQ</sequence>